<sequence>MTQKLRLGFGFTKKACFVYGSMSHIIKDCTFHEDRMAKKSVLPNNVGNGTGHKESRPVWSNVQRINHQNKFVPASLFTRFGIIPVSAAKPKVAASTSAAKPVNTVGPKQRVHFSKSRSTFHKSHSPIRRSFYNTTAHSKRNSTERLNTVGSKAVSIVKGNGVTAVKTSAGCVCRPRVNDLDHISKENRWICTRVDYVDPQGRLESVIAWVPKRN</sequence>
<proteinExistence type="predicted"/>
<evidence type="ECO:0000313" key="1">
    <source>
        <dbReference type="EMBL" id="GFC64879.1"/>
    </source>
</evidence>
<dbReference type="AlphaFoldDB" id="A0A699Q9V8"/>
<dbReference type="EMBL" id="BKCJ011004243">
    <property type="protein sequence ID" value="GFC64879.1"/>
    <property type="molecule type" value="Genomic_DNA"/>
</dbReference>
<gene>
    <name evidence="1" type="ORF">Tci_836849</name>
</gene>
<protein>
    <submittedName>
        <fullName evidence="1">Uncharacterized protein</fullName>
    </submittedName>
</protein>
<reference evidence="1" key="1">
    <citation type="journal article" date="2019" name="Sci. Rep.">
        <title>Draft genome of Tanacetum cinerariifolium, the natural source of mosquito coil.</title>
        <authorList>
            <person name="Yamashiro T."/>
            <person name="Shiraishi A."/>
            <person name="Satake H."/>
            <person name="Nakayama K."/>
        </authorList>
    </citation>
    <scope>NUCLEOTIDE SEQUENCE</scope>
</reference>
<comment type="caution">
    <text evidence="1">The sequence shown here is derived from an EMBL/GenBank/DDBJ whole genome shotgun (WGS) entry which is preliminary data.</text>
</comment>
<name>A0A699Q9V8_TANCI</name>
<accession>A0A699Q9V8</accession>
<organism evidence="1">
    <name type="scientific">Tanacetum cinerariifolium</name>
    <name type="common">Dalmatian daisy</name>
    <name type="synonym">Chrysanthemum cinerariifolium</name>
    <dbReference type="NCBI Taxonomy" id="118510"/>
    <lineage>
        <taxon>Eukaryota</taxon>
        <taxon>Viridiplantae</taxon>
        <taxon>Streptophyta</taxon>
        <taxon>Embryophyta</taxon>
        <taxon>Tracheophyta</taxon>
        <taxon>Spermatophyta</taxon>
        <taxon>Magnoliopsida</taxon>
        <taxon>eudicotyledons</taxon>
        <taxon>Gunneridae</taxon>
        <taxon>Pentapetalae</taxon>
        <taxon>asterids</taxon>
        <taxon>campanulids</taxon>
        <taxon>Asterales</taxon>
        <taxon>Asteraceae</taxon>
        <taxon>Asteroideae</taxon>
        <taxon>Anthemideae</taxon>
        <taxon>Anthemidinae</taxon>
        <taxon>Tanacetum</taxon>
    </lineage>
</organism>